<feature type="region of interest" description="Disordered" evidence="1">
    <location>
        <begin position="211"/>
        <end position="231"/>
    </location>
</feature>
<reference evidence="2 3" key="1">
    <citation type="journal article" date="2022" name="Allergy">
        <title>Genome assembly and annotation of Periplaneta americana reveal a comprehensive cockroach allergen profile.</title>
        <authorList>
            <person name="Wang L."/>
            <person name="Xiong Q."/>
            <person name="Saelim N."/>
            <person name="Wang L."/>
            <person name="Nong W."/>
            <person name="Wan A.T."/>
            <person name="Shi M."/>
            <person name="Liu X."/>
            <person name="Cao Q."/>
            <person name="Hui J.H.L."/>
            <person name="Sookrung N."/>
            <person name="Leung T.F."/>
            <person name="Tungtrongchitr A."/>
            <person name="Tsui S.K.W."/>
        </authorList>
    </citation>
    <scope>NUCLEOTIDE SEQUENCE [LARGE SCALE GENOMIC DNA]</scope>
    <source>
        <strain evidence="2">PWHHKU_190912</strain>
    </source>
</reference>
<evidence type="ECO:0000313" key="3">
    <source>
        <dbReference type="Proteomes" id="UP001148838"/>
    </source>
</evidence>
<keyword evidence="3" id="KW-1185">Reference proteome</keyword>
<name>A0ABQ8SJH7_PERAM</name>
<evidence type="ECO:0000256" key="1">
    <source>
        <dbReference type="SAM" id="MobiDB-lite"/>
    </source>
</evidence>
<comment type="caution">
    <text evidence="2">The sequence shown here is derived from an EMBL/GenBank/DDBJ whole genome shotgun (WGS) entry which is preliminary data.</text>
</comment>
<evidence type="ECO:0000313" key="2">
    <source>
        <dbReference type="EMBL" id="KAJ4434153.1"/>
    </source>
</evidence>
<dbReference type="EMBL" id="JAJSOF020000027">
    <property type="protein sequence ID" value="KAJ4434153.1"/>
    <property type="molecule type" value="Genomic_DNA"/>
</dbReference>
<dbReference type="Proteomes" id="UP001148838">
    <property type="component" value="Unassembled WGS sequence"/>
</dbReference>
<gene>
    <name evidence="2" type="ORF">ANN_16473</name>
</gene>
<sequence>MTFAKKTMNHKYTLSNRTLRLEKDTKFTTCDVYLFIFVRDRAYLLGFRTKPIREHNNTRHTFVNIIVLKPIWTYGIQLWRTAGNSNIEILQRYQSKTLRSIVTAPWTDRLDTATCTHTLLSTDVHIRTDHVRYTLRYLHCFSVVSCPHPSDSALNGILLEHIKTLEKIQKRALKCCRKNSPLKWDTLTDRRTRIRLCALFKTYRATQRAYQRECGVRNPPSPKKHTGTGKQIGNNWISGENFHTYNLPENVVVSIGSSAVHSQSAVPTASTSTSQPDYAEEGDDEEIIFFSAYLKSRMERDGVCLVWSEMRREEEESEWKERIRNLSAEQSDGITVFRISPMASLMLHRCRTGAISLQRYLYPYDIVHCCVMALLLPVQEINCLCSPFFERDGSTEISQNFASVAQTTTCTIAMTAINPSRRFVPNSLQRDVIVVHRTGEIRNTLKVGGYKVGVVGVEVQDSIRILKVIR</sequence>
<proteinExistence type="predicted"/>
<protein>
    <submittedName>
        <fullName evidence="2">Uncharacterized protein</fullName>
    </submittedName>
</protein>
<accession>A0ABQ8SJH7</accession>
<organism evidence="2 3">
    <name type="scientific">Periplaneta americana</name>
    <name type="common">American cockroach</name>
    <name type="synonym">Blatta americana</name>
    <dbReference type="NCBI Taxonomy" id="6978"/>
    <lineage>
        <taxon>Eukaryota</taxon>
        <taxon>Metazoa</taxon>
        <taxon>Ecdysozoa</taxon>
        <taxon>Arthropoda</taxon>
        <taxon>Hexapoda</taxon>
        <taxon>Insecta</taxon>
        <taxon>Pterygota</taxon>
        <taxon>Neoptera</taxon>
        <taxon>Polyneoptera</taxon>
        <taxon>Dictyoptera</taxon>
        <taxon>Blattodea</taxon>
        <taxon>Blattoidea</taxon>
        <taxon>Blattidae</taxon>
        <taxon>Blattinae</taxon>
        <taxon>Periplaneta</taxon>
    </lineage>
</organism>